<evidence type="ECO:0000313" key="2">
    <source>
        <dbReference type="EMBL" id="ACU69457.1"/>
    </source>
</evidence>
<protein>
    <recommendedName>
        <fullName evidence="4">FXSXX-COOH protein</fullName>
    </recommendedName>
</protein>
<proteinExistence type="predicted"/>
<reference evidence="2 3" key="1">
    <citation type="journal article" date="2009" name="Stand. Genomic Sci.">
        <title>Complete genome sequence of Catenulispora acidiphila type strain (ID 139908).</title>
        <authorList>
            <person name="Copeland A."/>
            <person name="Lapidus A."/>
            <person name="Glavina Del Rio T."/>
            <person name="Nolan M."/>
            <person name="Lucas S."/>
            <person name="Chen F."/>
            <person name="Tice H."/>
            <person name="Cheng J.F."/>
            <person name="Bruce D."/>
            <person name="Goodwin L."/>
            <person name="Pitluck S."/>
            <person name="Mikhailova N."/>
            <person name="Pati A."/>
            <person name="Ivanova N."/>
            <person name="Mavromatis K."/>
            <person name="Chen A."/>
            <person name="Palaniappan K."/>
            <person name="Chain P."/>
            <person name="Land M."/>
            <person name="Hauser L."/>
            <person name="Chang Y.J."/>
            <person name="Jeffries C.D."/>
            <person name="Chertkov O."/>
            <person name="Brettin T."/>
            <person name="Detter J.C."/>
            <person name="Han C."/>
            <person name="Ali Z."/>
            <person name="Tindall B.J."/>
            <person name="Goker M."/>
            <person name="Bristow J."/>
            <person name="Eisen J.A."/>
            <person name="Markowitz V."/>
            <person name="Hugenholtz P."/>
            <person name="Kyrpides N.C."/>
            <person name="Klenk H.P."/>
        </authorList>
    </citation>
    <scope>NUCLEOTIDE SEQUENCE [LARGE SCALE GENOMIC DNA]</scope>
    <source>
        <strain evidence="3">DSM 44928 / JCM 14897 / NBRC 102108 / NRRL B-24433 / ID139908</strain>
    </source>
</reference>
<keyword evidence="3" id="KW-1185">Reference proteome</keyword>
<evidence type="ECO:0008006" key="4">
    <source>
        <dbReference type="Google" id="ProtNLM"/>
    </source>
</evidence>
<dbReference type="InterPro" id="IPR026334">
    <property type="entry name" value="FxSxx-COOH"/>
</dbReference>
<feature type="region of interest" description="Disordered" evidence="1">
    <location>
        <begin position="1"/>
        <end position="26"/>
    </location>
</feature>
<dbReference type="RefSeq" id="WP_012784752.1">
    <property type="nucleotide sequence ID" value="NC_013131.1"/>
</dbReference>
<sequence>MLHPKNDAKPGQATAVTDSRDTPLGRVSESAASTLFRIVRACDEPLTPPVAAFDASL</sequence>
<dbReference type="AlphaFoldDB" id="C7PXA6"/>
<dbReference type="InParanoid" id="C7PXA6"/>
<evidence type="ECO:0000256" key="1">
    <source>
        <dbReference type="SAM" id="MobiDB-lite"/>
    </source>
</evidence>
<evidence type="ECO:0000313" key="3">
    <source>
        <dbReference type="Proteomes" id="UP000000851"/>
    </source>
</evidence>
<gene>
    <name evidence="2" type="ordered locus">Caci_0511</name>
</gene>
<dbReference type="HOGENOM" id="CLU_2988183_0_0_11"/>
<dbReference type="STRING" id="479433.Caci_0511"/>
<dbReference type="NCBIfam" id="TIGR04268">
    <property type="entry name" value="FxSxx-COOH"/>
    <property type="match status" value="1"/>
</dbReference>
<dbReference type="KEGG" id="cai:Caci_0511"/>
<accession>C7PXA6</accession>
<name>C7PXA6_CATAD</name>
<dbReference type="EMBL" id="CP001700">
    <property type="protein sequence ID" value="ACU69457.1"/>
    <property type="molecule type" value="Genomic_DNA"/>
</dbReference>
<dbReference type="Proteomes" id="UP000000851">
    <property type="component" value="Chromosome"/>
</dbReference>
<organism evidence="2 3">
    <name type="scientific">Catenulispora acidiphila (strain DSM 44928 / JCM 14897 / NBRC 102108 / NRRL B-24433 / ID139908)</name>
    <dbReference type="NCBI Taxonomy" id="479433"/>
    <lineage>
        <taxon>Bacteria</taxon>
        <taxon>Bacillati</taxon>
        <taxon>Actinomycetota</taxon>
        <taxon>Actinomycetes</taxon>
        <taxon>Catenulisporales</taxon>
        <taxon>Catenulisporaceae</taxon>
        <taxon>Catenulispora</taxon>
    </lineage>
</organism>